<accession>A0A8K0UL80</accession>
<comment type="caution">
    <text evidence="3">The sequence shown here is derived from an EMBL/GenBank/DDBJ whole genome shotgun (WGS) entry which is preliminary data.</text>
</comment>
<organism evidence="3 4">
    <name type="scientific">Cristinia sonorae</name>
    <dbReference type="NCBI Taxonomy" id="1940300"/>
    <lineage>
        <taxon>Eukaryota</taxon>
        <taxon>Fungi</taxon>
        <taxon>Dikarya</taxon>
        <taxon>Basidiomycota</taxon>
        <taxon>Agaricomycotina</taxon>
        <taxon>Agaricomycetes</taxon>
        <taxon>Agaricomycetidae</taxon>
        <taxon>Agaricales</taxon>
        <taxon>Pleurotineae</taxon>
        <taxon>Stephanosporaceae</taxon>
        <taxon>Cristinia</taxon>
    </lineage>
</organism>
<feature type="domain" description="F-box" evidence="2">
    <location>
        <begin position="1"/>
        <end position="49"/>
    </location>
</feature>
<protein>
    <recommendedName>
        <fullName evidence="2">F-box domain-containing protein</fullName>
    </recommendedName>
</protein>
<feature type="region of interest" description="Disordered" evidence="1">
    <location>
        <begin position="317"/>
        <end position="346"/>
    </location>
</feature>
<dbReference type="Pfam" id="PF00646">
    <property type="entry name" value="F-box"/>
    <property type="match status" value="1"/>
</dbReference>
<proteinExistence type="predicted"/>
<dbReference type="InterPro" id="IPR036047">
    <property type="entry name" value="F-box-like_dom_sf"/>
</dbReference>
<dbReference type="Gene3D" id="1.20.1280.50">
    <property type="match status" value="1"/>
</dbReference>
<dbReference type="SMART" id="SM00256">
    <property type="entry name" value="FBOX"/>
    <property type="match status" value="1"/>
</dbReference>
<dbReference type="AlphaFoldDB" id="A0A8K0UL80"/>
<evidence type="ECO:0000256" key="1">
    <source>
        <dbReference type="SAM" id="MobiDB-lite"/>
    </source>
</evidence>
<keyword evidence="4" id="KW-1185">Reference proteome</keyword>
<dbReference type="SUPFAM" id="SSF81383">
    <property type="entry name" value="F-box domain"/>
    <property type="match status" value="1"/>
</dbReference>
<dbReference type="PROSITE" id="PS50181">
    <property type="entry name" value="FBOX"/>
    <property type="match status" value="1"/>
</dbReference>
<reference evidence="3" key="1">
    <citation type="journal article" date="2021" name="New Phytol.">
        <title>Evolutionary innovations through gain and loss of genes in the ectomycorrhizal Boletales.</title>
        <authorList>
            <person name="Wu G."/>
            <person name="Miyauchi S."/>
            <person name="Morin E."/>
            <person name="Kuo A."/>
            <person name="Drula E."/>
            <person name="Varga T."/>
            <person name="Kohler A."/>
            <person name="Feng B."/>
            <person name="Cao Y."/>
            <person name="Lipzen A."/>
            <person name="Daum C."/>
            <person name="Hundley H."/>
            <person name="Pangilinan J."/>
            <person name="Johnson J."/>
            <person name="Barry K."/>
            <person name="LaButti K."/>
            <person name="Ng V."/>
            <person name="Ahrendt S."/>
            <person name="Min B."/>
            <person name="Choi I.G."/>
            <person name="Park H."/>
            <person name="Plett J.M."/>
            <person name="Magnuson J."/>
            <person name="Spatafora J.W."/>
            <person name="Nagy L.G."/>
            <person name="Henrissat B."/>
            <person name="Grigoriev I.V."/>
            <person name="Yang Z.L."/>
            <person name="Xu J."/>
            <person name="Martin F.M."/>
        </authorList>
    </citation>
    <scope>NUCLEOTIDE SEQUENCE</scope>
    <source>
        <strain evidence="3">KKN 215</strain>
    </source>
</reference>
<evidence type="ECO:0000259" key="2">
    <source>
        <dbReference type="PROSITE" id="PS50181"/>
    </source>
</evidence>
<dbReference type="EMBL" id="JAEVFJ010000023">
    <property type="protein sequence ID" value="KAH8096620.1"/>
    <property type="molecule type" value="Genomic_DNA"/>
</dbReference>
<gene>
    <name evidence="3" type="ORF">BXZ70DRAFT_326759</name>
</gene>
<evidence type="ECO:0000313" key="3">
    <source>
        <dbReference type="EMBL" id="KAH8096620.1"/>
    </source>
</evidence>
<dbReference type="Proteomes" id="UP000813824">
    <property type="component" value="Unassembled WGS sequence"/>
</dbReference>
<sequence length="514" mass="58369">MTTILDLPNELLEKILLQTDVKSIARCRRVSRSFDAIITESPEIQYKVELTLDGFVDNPSGQPQWSTRDRLDALRSRRSAWKSMQPTYRRSITSVKLVYPGSSGEYDLFRVATARHFVWFEENDDDCAHVLQIPSLSRGVPEKEWVVDLRGVPWRAADRLMAVESGEDLLVVVDTREKPTVILLSLTTGEYHLEAQEPNLPSVDDKPLLDARPEQLLVCGDYLCITVVDYYTEECDTRVYNWKTGKPLLFPSWPLLHTIAFTQDQYLLFAESKSPGTISVYRLPSSESPPHTTTTTAAPIIQLDLPPKFTLHTLTYPSRTSTHPDSEAASYFPHPGSRDDDEGNNRDAPVLLRLQMEHRYEADDTVYLRWETKRETFLLPWSIFLTAINTGQTRLSWEDWVPEDIRFRRRGCVPDDTRDVLWSVVGVGAYGGVLRCGVGGDGLEEARGRVEGALRLVAEEVQEGDSESRCRYEVLSLGEDCVVLSQVVCSFHEAPSFRVADCYHWFRLSCLSGI</sequence>
<evidence type="ECO:0000313" key="4">
    <source>
        <dbReference type="Proteomes" id="UP000813824"/>
    </source>
</evidence>
<dbReference type="InterPro" id="IPR001810">
    <property type="entry name" value="F-box_dom"/>
</dbReference>
<dbReference type="OrthoDB" id="2745718at2759"/>
<name>A0A8K0UL80_9AGAR</name>